<feature type="region of interest" description="Disordered" evidence="1">
    <location>
        <begin position="52"/>
        <end position="108"/>
    </location>
</feature>
<feature type="compositionally biased region" description="Basic and acidic residues" evidence="1">
    <location>
        <begin position="77"/>
        <end position="94"/>
    </location>
</feature>
<dbReference type="AlphaFoldDB" id="A0A8J5J851"/>
<dbReference type="Proteomes" id="UP000709295">
    <property type="component" value="Unassembled WGS sequence"/>
</dbReference>
<organism evidence="2 3">
    <name type="scientific">Phytophthora aleatoria</name>
    <dbReference type="NCBI Taxonomy" id="2496075"/>
    <lineage>
        <taxon>Eukaryota</taxon>
        <taxon>Sar</taxon>
        <taxon>Stramenopiles</taxon>
        <taxon>Oomycota</taxon>
        <taxon>Peronosporomycetes</taxon>
        <taxon>Peronosporales</taxon>
        <taxon>Peronosporaceae</taxon>
        <taxon>Phytophthora</taxon>
    </lineage>
</organism>
<comment type="caution">
    <text evidence="2">The sequence shown here is derived from an EMBL/GenBank/DDBJ whole genome shotgun (WGS) entry which is preliminary data.</text>
</comment>
<gene>
    <name evidence="2" type="ORF">JG688_00000409</name>
</gene>
<feature type="compositionally biased region" description="Basic residues" evidence="1">
    <location>
        <begin position="95"/>
        <end position="104"/>
    </location>
</feature>
<feature type="compositionally biased region" description="Basic residues" evidence="1">
    <location>
        <begin position="65"/>
        <end position="76"/>
    </location>
</feature>
<reference evidence="2" key="1">
    <citation type="submission" date="2021-01" db="EMBL/GenBank/DDBJ databases">
        <title>Phytophthora aleatoria, a newly-described species from Pinus radiata is distinct from Phytophthora cactorum isolates based on comparative genomics.</title>
        <authorList>
            <person name="Mcdougal R."/>
            <person name="Panda P."/>
            <person name="Williams N."/>
            <person name="Studholme D.J."/>
        </authorList>
    </citation>
    <scope>NUCLEOTIDE SEQUENCE</scope>
    <source>
        <strain evidence="2">NZFS 4037</strain>
    </source>
</reference>
<sequence>MYDVTSDDWHSESHGQEERRCVADDGFIRDCDGSSRSVGLQCTKSTCCGAIGAGSKPKGNAGKSNKPKKGGMFKALKKQEKRTGVVGADKNDPHSKKRKAKVAKRPAPVSDEFRNFDERMAAKNARRPGAVPKAAAVAPPTFVMAAPTFQLNANPLQSAPAPREVEGFHGFMSALEAPKDAPAVNPNQNSRQSKPVQPEYRGSNVFAVLDNGDEEQQNPQTAPQLAPAFMQPATFSFATAKPTFTLQSSLQSSLRQSMQPVTVNGVHTEDIDPDL</sequence>
<proteinExistence type="predicted"/>
<evidence type="ECO:0000313" key="2">
    <source>
        <dbReference type="EMBL" id="KAG6977381.1"/>
    </source>
</evidence>
<protein>
    <submittedName>
        <fullName evidence="2">Uncharacterized protein</fullName>
    </submittedName>
</protein>
<keyword evidence="3" id="KW-1185">Reference proteome</keyword>
<evidence type="ECO:0000256" key="1">
    <source>
        <dbReference type="SAM" id="MobiDB-lite"/>
    </source>
</evidence>
<evidence type="ECO:0000313" key="3">
    <source>
        <dbReference type="Proteomes" id="UP000709295"/>
    </source>
</evidence>
<accession>A0A8J5J851</accession>
<name>A0A8J5J851_9STRA</name>
<dbReference type="EMBL" id="JAENGY010000007">
    <property type="protein sequence ID" value="KAG6977381.1"/>
    <property type="molecule type" value="Genomic_DNA"/>
</dbReference>